<comment type="caution">
    <text evidence="1">The sequence shown here is derived from an EMBL/GenBank/DDBJ whole genome shotgun (WGS) entry which is preliminary data.</text>
</comment>
<dbReference type="EMBL" id="MU154707">
    <property type="protein sequence ID" value="KAF9488585.1"/>
    <property type="molecule type" value="Genomic_DNA"/>
</dbReference>
<organism evidence="1 2">
    <name type="scientific">Pleurotus eryngii</name>
    <name type="common">Boletus of the steppes</name>
    <dbReference type="NCBI Taxonomy" id="5323"/>
    <lineage>
        <taxon>Eukaryota</taxon>
        <taxon>Fungi</taxon>
        <taxon>Dikarya</taxon>
        <taxon>Basidiomycota</taxon>
        <taxon>Agaricomycotina</taxon>
        <taxon>Agaricomycetes</taxon>
        <taxon>Agaricomycetidae</taxon>
        <taxon>Agaricales</taxon>
        <taxon>Pleurotineae</taxon>
        <taxon>Pleurotaceae</taxon>
        <taxon>Pleurotus</taxon>
    </lineage>
</organism>
<dbReference type="AlphaFoldDB" id="A0A9P5ZJV4"/>
<evidence type="ECO:0000313" key="2">
    <source>
        <dbReference type="Proteomes" id="UP000807025"/>
    </source>
</evidence>
<keyword evidence="2" id="KW-1185">Reference proteome</keyword>
<name>A0A9P5ZJV4_PLEER</name>
<feature type="non-terminal residue" evidence="1">
    <location>
        <position position="1"/>
    </location>
</feature>
<sequence>EDFRPDLLVSLRSPWNKRLAQLFANRFVELDEYECKDRKFIQYTFLHHLPQLRTLYRRSIAPKTQAYNHQYTQSKSHKARNFRHRSNLAHSDESMKRCLSLWDRMPLEAVSGDETDHAGELEGFAIKSIPWRSSSPAVIKWFRTFDILHMSTWFTLNDRAGPGRFPRVRFDSHDRAEEHAKPVPGLPRNFYNPDFLFSLDKYDREALDIQPDFDLSFSARVN</sequence>
<evidence type="ECO:0000313" key="1">
    <source>
        <dbReference type="EMBL" id="KAF9488585.1"/>
    </source>
</evidence>
<dbReference type="Proteomes" id="UP000807025">
    <property type="component" value="Unassembled WGS sequence"/>
</dbReference>
<gene>
    <name evidence="1" type="ORF">BDN71DRAFT_1403087</name>
</gene>
<accession>A0A9P5ZJV4</accession>
<protein>
    <submittedName>
        <fullName evidence="1">Uncharacterized protein</fullName>
    </submittedName>
</protein>
<reference evidence="1" key="1">
    <citation type="submission" date="2020-11" db="EMBL/GenBank/DDBJ databases">
        <authorList>
            <consortium name="DOE Joint Genome Institute"/>
            <person name="Ahrendt S."/>
            <person name="Riley R."/>
            <person name="Andreopoulos W."/>
            <person name="Labutti K."/>
            <person name="Pangilinan J."/>
            <person name="Ruiz-Duenas F.J."/>
            <person name="Barrasa J.M."/>
            <person name="Sanchez-Garcia M."/>
            <person name="Camarero S."/>
            <person name="Miyauchi S."/>
            <person name="Serrano A."/>
            <person name="Linde D."/>
            <person name="Babiker R."/>
            <person name="Drula E."/>
            <person name="Ayuso-Fernandez I."/>
            <person name="Pacheco R."/>
            <person name="Padilla G."/>
            <person name="Ferreira P."/>
            <person name="Barriuso J."/>
            <person name="Kellner H."/>
            <person name="Castanera R."/>
            <person name="Alfaro M."/>
            <person name="Ramirez L."/>
            <person name="Pisabarro A.G."/>
            <person name="Kuo A."/>
            <person name="Tritt A."/>
            <person name="Lipzen A."/>
            <person name="He G."/>
            <person name="Yan M."/>
            <person name="Ng V."/>
            <person name="Cullen D."/>
            <person name="Martin F."/>
            <person name="Rosso M.-N."/>
            <person name="Henrissat B."/>
            <person name="Hibbett D."/>
            <person name="Martinez A.T."/>
            <person name="Grigoriev I.V."/>
        </authorList>
    </citation>
    <scope>NUCLEOTIDE SEQUENCE</scope>
    <source>
        <strain evidence="1">ATCC 90797</strain>
    </source>
</reference>
<dbReference type="OrthoDB" id="3263746at2759"/>
<proteinExistence type="predicted"/>